<dbReference type="EMBL" id="BTGU01000159">
    <property type="protein sequence ID" value="GMN63770.1"/>
    <property type="molecule type" value="Genomic_DNA"/>
</dbReference>
<evidence type="ECO:0000313" key="2">
    <source>
        <dbReference type="Proteomes" id="UP001187192"/>
    </source>
</evidence>
<sequence>MTTAILRRAESRDDRNMSLRRPRRRISATDGEIKDKLWLNPDRHEDIISDSNGLFERFCLRRLVSSFYNALAMCDTAFRGDDSLEKLPEEDNTGFFWLSDFKDKEYERDRVFGEIEH</sequence>
<organism evidence="1 2">
    <name type="scientific">Ficus carica</name>
    <name type="common">Common fig</name>
    <dbReference type="NCBI Taxonomy" id="3494"/>
    <lineage>
        <taxon>Eukaryota</taxon>
        <taxon>Viridiplantae</taxon>
        <taxon>Streptophyta</taxon>
        <taxon>Embryophyta</taxon>
        <taxon>Tracheophyta</taxon>
        <taxon>Spermatophyta</taxon>
        <taxon>Magnoliopsida</taxon>
        <taxon>eudicotyledons</taxon>
        <taxon>Gunneridae</taxon>
        <taxon>Pentapetalae</taxon>
        <taxon>rosids</taxon>
        <taxon>fabids</taxon>
        <taxon>Rosales</taxon>
        <taxon>Moraceae</taxon>
        <taxon>Ficeae</taxon>
        <taxon>Ficus</taxon>
    </lineage>
</organism>
<gene>
    <name evidence="1" type="ORF">TIFTF001_032844</name>
</gene>
<accession>A0AA88J6Z2</accession>
<proteinExistence type="predicted"/>
<reference evidence="1" key="1">
    <citation type="submission" date="2023-07" db="EMBL/GenBank/DDBJ databases">
        <title>draft genome sequence of fig (Ficus carica).</title>
        <authorList>
            <person name="Takahashi T."/>
            <person name="Nishimura K."/>
        </authorList>
    </citation>
    <scope>NUCLEOTIDE SEQUENCE</scope>
</reference>
<comment type="caution">
    <text evidence="1">The sequence shown here is derived from an EMBL/GenBank/DDBJ whole genome shotgun (WGS) entry which is preliminary data.</text>
</comment>
<name>A0AA88J6Z2_FICCA</name>
<keyword evidence="2" id="KW-1185">Reference proteome</keyword>
<dbReference type="Proteomes" id="UP001187192">
    <property type="component" value="Unassembled WGS sequence"/>
</dbReference>
<protein>
    <submittedName>
        <fullName evidence="1">Uncharacterized protein</fullName>
    </submittedName>
</protein>
<evidence type="ECO:0000313" key="1">
    <source>
        <dbReference type="EMBL" id="GMN63770.1"/>
    </source>
</evidence>
<dbReference type="AlphaFoldDB" id="A0AA88J6Z2"/>